<proteinExistence type="predicted"/>
<evidence type="ECO:0000313" key="6">
    <source>
        <dbReference type="EMBL" id="KXT42868.1"/>
    </source>
</evidence>
<dbReference type="Gene3D" id="2.70.98.10">
    <property type="match status" value="1"/>
</dbReference>
<comment type="subunit">
    <text evidence="2">Monomer.</text>
</comment>
<evidence type="ECO:0000259" key="5">
    <source>
        <dbReference type="Pfam" id="PF17678"/>
    </source>
</evidence>
<evidence type="ECO:0000259" key="4">
    <source>
        <dbReference type="Pfam" id="PF07971"/>
    </source>
</evidence>
<comment type="cofactor">
    <cofactor evidence="1">
        <name>Ca(2+)</name>
        <dbReference type="ChEBI" id="CHEBI:29108"/>
    </cofactor>
</comment>
<dbReference type="PANTHER" id="PTHR12143">
    <property type="entry name" value="PEPTIDE N-GLYCANASE PNGASE -RELATED"/>
    <property type="match status" value="1"/>
</dbReference>
<feature type="domain" description="Glycosyl hydrolase family 92" evidence="4">
    <location>
        <begin position="185"/>
        <end position="679"/>
    </location>
</feature>
<dbReference type="SUPFAM" id="SSF48208">
    <property type="entry name" value="Six-hairpin glycosidases"/>
    <property type="match status" value="1"/>
</dbReference>
<dbReference type="GO" id="GO:0005975">
    <property type="term" value="P:carbohydrate metabolic process"/>
    <property type="evidence" value="ECO:0007669"/>
    <property type="project" value="InterPro"/>
</dbReference>
<dbReference type="PATRIC" id="fig|329854.7.peg.4587"/>
<dbReference type="Gene3D" id="3.30.2080.10">
    <property type="entry name" value="GH92 mannosidase domain"/>
    <property type="match status" value="1"/>
</dbReference>
<dbReference type="Gene3D" id="1.20.1050.60">
    <property type="entry name" value="alpha-1,2-mannosidase"/>
    <property type="match status" value="1"/>
</dbReference>
<dbReference type="GO" id="GO:0000224">
    <property type="term" value="F:peptide-N4-(N-acetyl-beta-glucosaminyl)asparagine amidase activity"/>
    <property type="evidence" value="ECO:0007669"/>
    <property type="project" value="TreeGrafter"/>
</dbReference>
<dbReference type="InterPro" id="IPR050883">
    <property type="entry name" value="PNGase"/>
</dbReference>
<dbReference type="EMBL" id="LTDF01000163">
    <property type="protein sequence ID" value="KXT42868.1"/>
    <property type="molecule type" value="Genomic_DNA"/>
</dbReference>
<dbReference type="AlphaFoldDB" id="A0A139KUH8"/>
<dbReference type="Pfam" id="PF17678">
    <property type="entry name" value="Glyco_hydro_92N"/>
    <property type="match status" value="1"/>
</dbReference>
<feature type="domain" description="Glycosyl hydrolase family 92 N-terminal" evidence="5">
    <location>
        <begin position="39"/>
        <end position="179"/>
    </location>
</feature>
<dbReference type="NCBIfam" id="TIGR01180">
    <property type="entry name" value="aman2_put"/>
    <property type="match status" value="1"/>
</dbReference>
<comment type="caution">
    <text evidence="6">The sequence shown here is derived from an EMBL/GenBank/DDBJ whole genome shotgun (WGS) entry which is preliminary data.</text>
</comment>
<evidence type="ECO:0000256" key="3">
    <source>
        <dbReference type="ARBA" id="ARBA00022837"/>
    </source>
</evidence>
<dbReference type="InterPro" id="IPR005887">
    <property type="entry name" value="GH92_a_mannosidase_put"/>
</dbReference>
<dbReference type="GO" id="GO:0006516">
    <property type="term" value="P:glycoprotein catabolic process"/>
    <property type="evidence" value="ECO:0007669"/>
    <property type="project" value="TreeGrafter"/>
</dbReference>
<evidence type="ECO:0000256" key="1">
    <source>
        <dbReference type="ARBA" id="ARBA00001913"/>
    </source>
</evidence>
<reference evidence="6 7" key="1">
    <citation type="submission" date="2016-02" db="EMBL/GenBank/DDBJ databases">
        <authorList>
            <person name="Wen L."/>
            <person name="He K."/>
            <person name="Yang H."/>
        </authorList>
    </citation>
    <scope>NUCLEOTIDE SEQUENCE [LARGE SCALE GENOMIC DNA]</scope>
    <source>
        <strain evidence="6 7">KLE1704</strain>
    </source>
</reference>
<dbReference type="GO" id="GO:0030246">
    <property type="term" value="F:carbohydrate binding"/>
    <property type="evidence" value="ECO:0007669"/>
    <property type="project" value="InterPro"/>
</dbReference>
<organism evidence="6">
    <name type="scientific">Bacteroides intestinalis</name>
    <dbReference type="NCBI Taxonomy" id="329854"/>
    <lineage>
        <taxon>Bacteria</taxon>
        <taxon>Pseudomonadati</taxon>
        <taxon>Bacteroidota</taxon>
        <taxon>Bacteroidia</taxon>
        <taxon>Bacteroidales</taxon>
        <taxon>Bacteroidaceae</taxon>
        <taxon>Bacteroides</taxon>
    </lineage>
</organism>
<dbReference type="GO" id="GO:0005829">
    <property type="term" value="C:cytosol"/>
    <property type="evidence" value="ECO:0007669"/>
    <property type="project" value="TreeGrafter"/>
</dbReference>
<dbReference type="InterPro" id="IPR014718">
    <property type="entry name" value="GH-type_carb-bd"/>
</dbReference>
<gene>
    <name evidence="6" type="ORF">HMPREF2531_04511</name>
</gene>
<protein>
    <submittedName>
        <fullName evidence="6">Putative alpha-1,2-mannosidase</fullName>
    </submittedName>
</protein>
<evidence type="ECO:0000256" key="2">
    <source>
        <dbReference type="ARBA" id="ARBA00011245"/>
    </source>
</evidence>
<dbReference type="Proteomes" id="UP000070319">
    <property type="component" value="Unassembled WGS sequence"/>
</dbReference>
<dbReference type="InterPro" id="IPR012939">
    <property type="entry name" value="Glyco_hydro_92"/>
</dbReference>
<dbReference type="FunFam" id="3.30.2080.10:FF:000001">
    <property type="entry name" value="Alpha-1,2-mannosidase subfamily"/>
    <property type="match status" value="1"/>
</dbReference>
<name>A0A139KUH8_9BACE</name>
<evidence type="ECO:0000313" key="7">
    <source>
        <dbReference type="Proteomes" id="UP000070319"/>
    </source>
</evidence>
<sequence length="701" mass="80449">MLRVYPERIDFTSVKMKGLPIMMTSHRGKSAFNLSAVQTEANDSIPRVMYYEYDNEVIKPYLYQTHLLNEEIDVKFAPSHQSGIYQLKFEKKAPPYILLSSNNGQLTVKNNIISGFQQIKNSSTKVFIHLEVQENPEIAGAIIKGKMDYKQQTAEGYNATIGMAFPKGTKYVSIRYGISFISTEQAMKNLYREIKNYDLNQIAEYGKKIWNEKLGKIEVSGTSEETKNVFYTSLYRTYERMVCISEDNKYWSAFDNSIHNDSGVPFYTDDWIWDTYRACHPLRVLIEPKMETDMIRSFIRMAEQMDNFWMPTFPEITGDSRRMNSNHGVATIIDSYVKGLRDFNIEKAYYACKNAITEKTLAPWSAQKAGKLDLFYKENGYIPALRPGEKEIIPEVHSFEKRQPVAVTLGTVYDEWCLSQIAFQLNKKEDYKYFSQRSLSYHKLFNPQTKFFHPKDDRGNFITPFNYTTSGGLGAREAYGENNGWVYRWDVPHNIADLINLMGGKNEFVNELDSTFSTPLGISKYTFYAQLPDHTGNVGMYSMANEPSLHIPYLYNYAGQPWKTQKSIRTLIDQWFRNDLMGVPGDEDGGGMSAFVVFSTLGFYPVTPGLPMYVIGSPFFEKAIIHLGNGKTFKVIAINNSKTNKYIQSAKLNGKVWNKSWISHKDVIKGGILELTMGNKPNRNWASADEDIPPSFEMYHP</sequence>
<keyword evidence="3" id="KW-0106">Calcium</keyword>
<dbReference type="Gene3D" id="1.20.1610.10">
    <property type="entry name" value="alpha-1,2-mannosidases domains"/>
    <property type="match status" value="1"/>
</dbReference>
<dbReference type="PANTHER" id="PTHR12143:SF43">
    <property type="entry name" value="PUTATIVE-RELATED"/>
    <property type="match status" value="1"/>
</dbReference>
<dbReference type="Pfam" id="PF07971">
    <property type="entry name" value="Glyco_hydro_92"/>
    <property type="match status" value="1"/>
</dbReference>
<accession>A0A139KUH8</accession>
<dbReference type="InterPro" id="IPR041371">
    <property type="entry name" value="GH92_N"/>
</dbReference>
<dbReference type="InterPro" id="IPR008928">
    <property type="entry name" value="6-hairpin_glycosidase_sf"/>
</dbReference>